<keyword evidence="3" id="KW-1185">Reference proteome</keyword>
<dbReference type="SUPFAM" id="SSF53474">
    <property type="entry name" value="alpha/beta-Hydrolases"/>
    <property type="match status" value="1"/>
</dbReference>
<accession>A0ABQ1JYQ0</accession>
<evidence type="ECO:0000313" key="3">
    <source>
        <dbReference type="Proteomes" id="UP000628854"/>
    </source>
</evidence>
<gene>
    <name evidence="2" type="ORF">GCM10011503_31890</name>
</gene>
<dbReference type="GO" id="GO:0016787">
    <property type="term" value="F:hydrolase activity"/>
    <property type="evidence" value="ECO:0007669"/>
    <property type="project" value="UniProtKB-KW"/>
</dbReference>
<dbReference type="PANTHER" id="PTHR43798:SF33">
    <property type="entry name" value="HYDROLASE, PUTATIVE (AFU_ORTHOLOGUE AFUA_2G14860)-RELATED"/>
    <property type="match status" value="1"/>
</dbReference>
<dbReference type="RefSeq" id="WP_084394845.1">
    <property type="nucleotide sequence ID" value="NZ_BMKF01000003.1"/>
</dbReference>
<protein>
    <submittedName>
        <fullName evidence="2">Alpha/beta hydrolase</fullName>
    </submittedName>
</protein>
<name>A0ABQ1JYQ0_9PROT</name>
<dbReference type="PRINTS" id="PR00111">
    <property type="entry name" value="ABHYDROLASE"/>
</dbReference>
<dbReference type="Gene3D" id="3.40.50.1820">
    <property type="entry name" value="alpha/beta hydrolase"/>
    <property type="match status" value="1"/>
</dbReference>
<dbReference type="InterPro" id="IPR000073">
    <property type="entry name" value="AB_hydrolase_1"/>
</dbReference>
<evidence type="ECO:0000313" key="2">
    <source>
        <dbReference type="EMBL" id="GGB80740.1"/>
    </source>
</evidence>
<organism evidence="2 3">
    <name type="scientific">Henriciella pelagia</name>
    <dbReference type="NCBI Taxonomy" id="1977912"/>
    <lineage>
        <taxon>Bacteria</taxon>
        <taxon>Pseudomonadati</taxon>
        <taxon>Pseudomonadota</taxon>
        <taxon>Alphaproteobacteria</taxon>
        <taxon>Hyphomonadales</taxon>
        <taxon>Hyphomonadaceae</taxon>
        <taxon>Henriciella</taxon>
    </lineage>
</organism>
<dbReference type="InterPro" id="IPR029058">
    <property type="entry name" value="AB_hydrolase_fold"/>
</dbReference>
<dbReference type="InterPro" id="IPR050266">
    <property type="entry name" value="AB_hydrolase_sf"/>
</dbReference>
<dbReference type="Proteomes" id="UP000628854">
    <property type="component" value="Unassembled WGS sequence"/>
</dbReference>
<evidence type="ECO:0000259" key="1">
    <source>
        <dbReference type="Pfam" id="PF12697"/>
    </source>
</evidence>
<feature type="domain" description="AB hydrolase-1" evidence="1">
    <location>
        <begin position="28"/>
        <end position="275"/>
    </location>
</feature>
<dbReference type="Pfam" id="PF12697">
    <property type="entry name" value="Abhydrolase_6"/>
    <property type="match status" value="1"/>
</dbReference>
<comment type="caution">
    <text evidence="2">The sequence shown here is derived from an EMBL/GenBank/DDBJ whole genome shotgun (WGS) entry which is preliminary data.</text>
</comment>
<sequence length="287" mass="31342">MTDIHHKSDDGLSLYARAYGPDTAPLTVLCMHGLTRNHKDFEPMIAALGSQYRFIAVDVRGRGQSDRSGDASTYTPVRYAGDMIGLLNHLDLGKVALIGTSMGGLMAMLMAKAVPERIRGIVLNDIGPVVEPTGLARIAAYASTPEPVGDWTTAAAKTAASQSIAFPDYEDRDWLAFARRTWRETANGQLELDYDPQITQSLGESKPGLLVRLSMWRLFNSLKPFPLLITRGETSDVLSPKTAKRMIRRHPDAKLVTIPGRGHAPMLDEPVAVSAISDFLNKIEAQS</sequence>
<proteinExistence type="predicted"/>
<dbReference type="EMBL" id="BMKF01000003">
    <property type="protein sequence ID" value="GGB80740.1"/>
    <property type="molecule type" value="Genomic_DNA"/>
</dbReference>
<reference evidence="3" key="1">
    <citation type="journal article" date="2019" name="Int. J. Syst. Evol. Microbiol.">
        <title>The Global Catalogue of Microorganisms (GCM) 10K type strain sequencing project: providing services to taxonomists for standard genome sequencing and annotation.</title>
        <authorList>
            <consortium name="The Broad Institute Genomics Platform"/>
            <consortium name="The Broad Institute Genome Sequencing Center for Infectious Disease"/>
            <person name="Wu L."/>
            <person name="Ma J."/>
        </authorList>
    </citation>
    <scope>NUCLEOTIDE SEQUENCE [LARGE SCALE GENOMIC DNA]</scope>
    <source>
        <strain evidence="3">CGMCC 1.15928</strain>
    </source>
</reference>
<keyword evidence="2" id="KW-0378">Hydrolase</keyword>
<dbReference type="PANTHER" id="PTHR43798">
    <property type="entry name" value="MONOACYLGLYCEROL LIPASE"/>
    <property type="match status" value="1"/>
</dbReference>